<feature type="compositionally biased region" description="Pro residues" evidence="1">
    <location>
        <begin position="20"/>
        <end position="34"/>
    </location>
</feature>
<sequence>MPDNEDCQGPFQSSPTGPWVAPPRPPARSSPAPQPTVVVRRRRRPVWSVVIFTLLVLGVGIRAYRDLSRPEAWVYWKESYFSPTMTSSVVAKIDLDSGTRARAALAIHGTIGTASASWLRERLDEAHLTAGDVVLVSSPGGNLEQALIMGEIIRARSLATAVGTTDASGKVTRSYCASACVLVYAGGSPRYGVEGSALGVHRFVNRAPGRDPVADAQRTTGAILNYMTKMGVSSSVIEAMSATRDIRWLEPAEALNMHLITDPIRDAQAAR</sequence>
<name>A0A1M7TMB3_9BRAD</name>
<evidence type="ECO:0000256" key="2">
    <source>
        <dbReference type="SAM" id="Phobius"/>
    </source>
</evidence>
<proteinExistence type="predicted"/>
<evidence type="ECO:0000256" key="1">
    <source>
        <dbReference type="SAM" id="MobiDB-lite"/>
    </source>
</evidence>
<dbReference type="SUPFAM" id="SSF52096">
    <property type="entry name" value="ClpP/crotonase"/>
    <property type="match status" value="1"/>
</dbReference>
<keyword evidence="4" id="KW-1185">Reference proteome</keyword>
<organism evidence="3 4">
    <name type="scientific">Bradyrhizobium erythrophlei</name>
    <dbReference type="NCBI Taxonomy" id="1437360"/>
    <lineage>
        <taxon>Bacteria</taxon>
        <taxon>Pseudomonadati</taxon>
        <taxon>Pseudomonadota</taxon>
        <taxon>Alphaproteobacteria</taxon>
        <taxon>Hyphomicrobiales</taxon>
        <taxon>Nitrobacteraceae</taxon>
        <taxon>Bradyrhizobium</taxon>
    </lineage>
</organism>
<gene>
    <name evidence="3" type="ORF">SAMN05444170_2130</name>
</gene>
<evidence type="ECO:0000313" key="4">
    <source>
        <dbReference type="Proteomes" id="UP000184096"/>
    </source>
</evidence>
<keyword evidence="2" id="KW-0812">Transmembrane</keyword>
<dbReference type="Gene3D" id="3.90.226.10">
    <property type="entry name" value="2-enoyl-CoA Hydratase, Chain A, domain 1"/>
    <property type="match status" value="1"/>
</dbReference>
<keyword evidence="2" id="KW-1133">Transmembrane helix</keyword>
<feature type="transmembrane region" description="Helical" evidence="2">
    <location>
        <begin position="46"/>
        <end position="64"/>
    </location>
</feature>
<dbReference type="InterPro" id="IPR029045">
    <property type="entry name" value="ClpP/crotonase-like_dom_sf"/>
</dbReference>
<accession>A0A1M7TMB3</accession>
<dbReference type="AlphaFoldDB" id="A0A1M7TMB3"/>
<evidence type="ECO:0000313" key="3">
    <source>
        <dbReference type="EMBL" id="SHN71850.1"/>
    </source>
</evidence>
<dbReference type="Proteomes" id="UP000184096">
    <property type="component" value="Chromosome I"/>
</dbReference>
<protein>
    <submittedName>
        <fullName evidence="3">Uncharacterized protein</fullName>
    </submittedName>
</protein>
<keyword evidence="2" id="KW-0472">Membrane</keyword>
<reference evidence="4" key="1">
    <citation type="submission" date="2016-11" db="EMBL/GenBank/DDBJ databases">
        <authorList>
            <person name="Varghese N."/>
            <person name="Submissions S."/>
        </authorList>
    </citation>
    <scope>NUCLEOTIDE SEQUENCE [LARGE SCALE GENOMIC DNA]</scope>
    <source>
        <strain evidence="4">GAS401</strain>
    </source>
</reference>
<dbReference type="EMBL" id="LT670849">
    <property type="protein sequence ID" value="SHN71850.1"/>
    <property type="molecule type" value="Genomic_DNA"/>
</dbReference>
<feature type="region of interest" description="Disordered" evidence="1">
    <location>
        <begin position="1"/>
        <end position="37"/>
    </location>
</feature>